<name>A0ABR8FC13_9NOST</name>
<dbReference type="EMBL" id="JACJST010000004">
    <property type="protein sequence ID" value="MBD2567646.1"/>
    <property type="molecule type" value="Genomic_DNA"/>
</dbReference>
<proteinExistence type="predicted"/>
<dbReference type="Gene3D" id="3.30.530.20">
    <property type="match status" value="1"/>
</dbReference>
<accession>A0ABR8FC13</accession>
<dbReference type="Proteomes" id="UP000640531">
    <property type="component" value="Unassembled WGS sequence"/>
</dbReference>
<reference evidence="2 3" key="1">
    <citation type="journal article" date="2020" name="ISME J.">
        <title>Comparative genomics reveals insights into cyanobacterial evolution and habitat adaptation.</title>
        <authorList>
            <person name="Chen M.Y."/>
            <person name="Teng W.K."/>
            <person name="Zhao L."/>
            <person name="Hu C.X."/>
            <person name="Zhou Y.K."/>
            <person name="Han B.P."/>
            <person name="Song L.R."/>
            <person name="Shu W.S."/>
        </authorList>
    </citation>
    <scope>NUCLEOTIDE SEQUENCE [LARGE SCALE GENOMIC DNA]</scope>
    <source>
        <strain evidence="2 3">FACHB-196</strain>
    </source>
</reference>
<evidence type="ECO:0000259" key="1">
    <source>
        <dbReference type="Pfam" id="PF03364"/>
    </source>
</evidence>
<protein>
    <submittedName>
        <fullName evidence="2">Cyclase</fullName>
    </submittedName>
</protein>
<feature type="domain" description="Coenzyme Q-binding protein COQ10 START" evidence="1">
    <location>
        <begin position="10"/>
        <end position="134"/>
    </location>
</feature>
<dbReference type="InterPro" id="IPR005031">
    <property type="entry name" value="COQ10_START"/>
</dbReference>
<dbReference type="Pfam" id="PF03364">
    <property type="entry name" value="Polyketide_cyc"/>
    <property type="match status" value="1"/>
</dbReference>
<evidence type="ECO:0000313" key="3">
    <source>
        <dbReference type="Proteomes" id="UP000640531"/>
    </source>
</evidence>
<organism evidence="2 3">
    <name type="scientific">Anabaena lutea FACHB-196</name>
    <dbReference type="NCBI Taxonomy" id="2692881"/>
    <lineage>
        <taxon>Bacteria</taxon>
        <taxon>Bacillati</taxon>
        <taxon>Cyanobacteriota</taxon>
        <taxon>Cyanophyceae</taxon>
        <taxon>Nostocales</taxon>
        <taxon>Nostocaceae</taxon>
        <taxon>Anabaena</taxon>
    </lineage>
</organism>
<dbReference type="RefSeq" id="WP_190712766.1">
    <property type="nucleotide sequence ID" value="NZ_JACJST010000004.1"/>
</dbReference>
<dbReference type="SUPFAM" id="SSF55961">
    <property type="entry name" value="Bet v1-like"/>
    <property type="match status" value="1"/>
</dbReference>
<dbReference type="CDD" id="cd07820">
    <property type="entry name" value="SRPBCC_3"/>
    <property type="match status" value="1"/>
</dbReference>
<comment type="caution">
    <text evidence="2">The sequence shown here is derived from an EMBL/GenBank/DDBJ whole genome shotgun (WGS) entry which is preliminary data.</text>
</comment>
<evidence type="ECO:0000313" key="2">
    <source>
        <dbReference type="EMBL" id="MBD2567646.1"/>
    </source>
</evidence>
<sequence>MLQFKHSSIINAPVEVVWKFHERPDILQLLTPPWQPIQVIRREGGLNEGAITEFRLFLGLLPLTWLARHTEYEQYKLFTDEQISGLFESWVHRHEFELENGKTRLTDNIAFSMPGGDSVEFVSGWLVQVQLEAMFRYRHYVTKRECESQYLDKIYTNY</sequence>
<gene>
    <name evidence="2" type="ORF">H6G59_06935</name>
</gene>
<keyword evidence="3" id="KW-1185">Reference proteome</keyword>
<dbReference type="InterPro" id="IPR023393">
    <property type="entry name" value="START-like_dom_sf"/>
</dbReference>